<accession>A0A165KD20</accession>
<feature type="compositionally biased region" description="Basic and acidic residues" evidence="1">
    <location>
        <begin position="1"/>
        <end position="23"/>
    </location>
</feature>
<dbReference type="InParanoid" id="A0A165KD20"/>
<evidence type="ECO:0000313" key="3">
    <source>
        <dbReference type="Proteomes" id="UP000076842"/>
    </source>
</evidence>
<sequence length="169" mass="18637">MCRCEREQPEGRAGRTRNADRRPLSPFELWPPAVRPFAHSPVRVRVRVQVRVPHSLGPKSPHSKGHLLPGRQSPSSASASASALLCSPLLSLLSFTRPPRHSRSYQRILHTDSPPSTITFIRAAPARTLLIPVPNLATRCYPVALATTTHPPGEHTIQHCPPIRPTVCQ</sequence>
<name>A0A165KD20_9BASI</name>
<evidence type="ECO:0000313" key="2">
    <source>
        <dbReference type="EMBL" id="KZT62979.1"/>
    </source>
</evidence>
<feature type="region of interest" description="Disordered" evidence="1">
    <location>
        <begin position="1"/>
        <end position="25"/>
    </location>
</feature>
<dbReference type="AlphaFoldDB" id="A0A165KD20"/>
<organism evidence="2 3">
    <name type="scientific">Calocera cornea HHB12733</name>
    <dbReference type="NCBI Taxonomy" id="1353952"/>
    <lineage>
        <taxon>Eukaryota</taxon>
        <taxon>Fungi</taxon>
        <taxon>Dikarya</taxon>
        <taxon>Basidiomycota</taxon>
        <taxon>Agaricomycotina</taxon>
        <taxon>Dacrymycetes</taxon>
        <taxon>Dacrymycetales</taxon>
        <taxon>Dacrymycetaceae</taxon>
        <taxon>Calocera</taxon>
    </lineage>
</organism>
<protein>
    <submittedName>
        <fullName evidence="2">Uncharacterized protein</fullName>
    </submittedName>
</protein>
<dbReference type="Proteomes" id="UP000076842">
    <property type="component" value="Unassembled WGS sequence"/>
</dbReference>
<evidence type="ECO:0000256" key="1">
    <source>
        <dbReference type="SAM" id="MobiDB-lite"/>
    </source>
</evidence>
<dbReference type="EMBL" id="KV423914">
    <property type="protein sequence ID" value="KZT62979.1"/>
    <property type="molecule type" value="Genomic_DNA"/>
</dbReference>
<feature type="region of interest" description="Disordered" evidence="1">
    <location>
        <begin position="53"/>
        <end position="75"/>
    </location>
</feature>
<proteinExistence type="predicted"/>
<reference evidence="2 3" key="1">
    <citation type="journal article" date="2016" name="Mol. Biol. Evol.">
        <title>Comparative Genomics of Early-Diverging Mushroom-Forming Fungi Provides Insights into the Origins of Lignocellulose Decay Capabilities.</title>
        <authorList>
            <person name="Nagy L.G."/>
            <person name="Riley R."/>
            <person name="Tritt A."/>
            <person name="Adam C."/>
            <person name="Daum C."/>
            <person name="Floudas D."/>
            <person name="Sun H."/>
            <person name="Yadav J.S."/>
            <person name="Pangilinan J."/>
            <person name="Larsson K.H."/>
            <person name="Matsuura K."/>
            <person name="Barry K."/>
            <person name="Labutti K."/>
            <person name="Kuo R."/>
            <person name="Ohm R.A."/>
            <person name="Bhattacharya S.S."/>
            <person name="Shirouzu T."/>
            <person name="Yoshinaga Y."/>
            <person name="Martin F.M."/>
            <person name="Grigoriev I.V."/>
            <person name="Hibbett D.S."/>
        </authorList>
    </citation>
    <scope>NUCLEOTIDE SEQUENCE [LARGE SCALE GENOMIC DNA]</scope>
    <source>
        <strain evidence="2 3">HHB12733</strain>
    </source>
</reference>
<keyword evidence="3" id="KW-1185">Reference proteome</keyword>
<gene>
    <name evidence="2" type="ORF">CALCODRAFT_7765</name>
</gene>